<proteinExistence type="predicted"/>
<dbReference type="SUPFAM" id="SSF52266">
    <property type="entry name" value="SGNH hydrolase"/>
    <property type="match status" value="1"/>
</dbReference>
<name>A0A2H9ULW7_9GAMM</name>
<dbReference type="InterPro" id="IPR036514">
    <property type="entry name" value="SGNH_hydro_sf"/>
</dbReference>
<dbReference type="Proteomes" id="UP000242351">
    <property type="component" value="Unassembled WGS sequence"/>
</dbReference>
<dbReference type="RefSeq" id="WP_074382734.1">
    <property type="nucleotide sequence ID" value="NZ_FLLN01000009.1"/>
</dbReference>
<dbReference type="GO" id="GO:0016788">
    <property type="term" value="F:hydrolase activity, acting on ester bonds"/>
    <property type="evidence" value="ECO:0007669"/>
    <property type="project" value="UniProtKB-ARBA"/>
</dbReference>
<dbReference type="CDD" id="cd01836">
    <property type="entry name" value="FeeA_FeeB_like"/>
    <property type="match status" value="1"/>
</dbReference>
<dbReference type="EMBL" id="PGOZ01000007">
    <property type="protein sequence ID" value="PJI32688.1"/>
    <property type="molecule type" value="Genomic_DNA"/>
</dbReference>
<sequence length="236" mass="26314">MWLKISTLALIPVLVIQGNRVKKNTVQLPEPEGEREGTCGQGQPLSILIVGDSAAAGVGVEHQDDALLGAILKDLQHDFKIQWKLHAKTGDSTAKVICAIEQLETEHFDVVISSVGVNDVTKLMPADIWIQKQKKLYAMIQQKFSPELVIAAGVPPMNMFPALPNPLAWLFGQYAKKMNQQLAKFVASQDTMQWIEYDIEKYRAMNLEMAADGFHPSKEVYTLWGQEVASKIRQTL</sequence>
<feature type="domain" description="SGNH hydrolase-type esterase" evidence="1">
    <location>
        <begin position="50"/>
        <end position="222"/>
    </location>
</feature>
<dbReference type="AlphaFoldDB" id="A0A2H9ULW7"/>
<keyword evidence="2" id="KW-0378">Hydrolase</keyword>
<gene>
    <name evidence="2" type="ORF">CU320_07470</name>
</gene>
<dbReference type="Gene3D" id="3.40.50.1110">
    <property type="entry name" value="SGNH hydrolase"/>
    <property type="match status" value="1"/>
</dbReference>
<organism evidence="2 3">
    <name type="scientific">Acinetobacter pseudolwoffii</name>
    <dbReference type="NCBI Taxonomy" id="2053287"/>
    <lineage>
        <taxon>Bacteria</taxon>
        <taxon>Pseudomonadati</taxon>
        <taxon>Pseudomonadota</taxon>
        <taxon>Gammaproteobacteria</taxon>
        <taxon>Moraxellales</taxon>
        <taxon>Moraxellaceae</taxon>
        <taxon>Acinetobacter</taxon>
    </lineage>
</organism>
<dbReference type="Pfam" id="PF13472">
    <property type="entry name" value="Lipase_GDSL_2"/>
    <property type="match status" value="1"/>
</dbReference>
<reference evidence="2 3" key="1">
    <citation type="submission" date="2017-11" db="EMBL/GenBank/DDBJ databases">
        <authorList>
            <person name="Han C.G."/>
        </authorList>
    </citation>
    <scope>NUCLEOTIDE SEQUENCE [LARGE SCALE GENOMIC DNA]</scope>
    <source>
        <strain evidence="2 3">ANC 5347</strain>
    </source>
</reference>
<protein>
    <submittedName>
        <fullName evidence="2">SGNH/GDSL hydrolase family protein</fullName>
    </submittedName>
</protein>
<reference evidence="2 3" key="2">
    <citation type="submission" date="2017-12" db="EMBL/GenBank/DDBJ databases">
        <title>Revising the taxonomy of the Acinetobacter lwoffii group: the description of Acinetobacter pseudolwoffii sp. nov. and emended description of Acinetobacter lwoffii.</title>
        <authorList>
            <person name="Nemec A."/>
        </authorList>
    </citation>
    <scope>NUCLEOTIDE SEQUENCE [LARGE SCALE GENOMIC DNA]</scope>
    <source>
        <strain evidence="2 3">ANC 5347</strain>
    </source>
</reference>
<dbReference type="InterPro" id="IPR013830">
    <property type="entry name" value="SGNH_hydro"/>
</dbReference>
<evidence type="ECO:0000259" key="1">
    <source>
        <dbReference type="Pfam" id="PF13472"/>
    </source>
</evidence>
<evidence type="ECO:0000313" key="2">
    <source>
        <dbReference type="EMBL" id="PJI32688.1"/>
    </source>
</evidence>
<accession>A0A2H9ULW7</accession>
<evidence type="ECO:0000313" key="3">
    <source>
        <dbReference type="Proteomes" id="UP000242351"/>
    </source>
</evidence>
<comment type="caution">
    <text evidence="2">The sequence shown here is derived from an EMBL/GenBank/DDBJ whole genome shotgun (WGS) entry which is preliminary data.</text>
</comment>